<dbReference type="InterPro" id="IPR013761">
    <property type="entry name" value="SAM/pointed_sf"/>
</dbReference>
<evidence type="ECO:0000313" key="3">
    <source>
        <dbReference type="Proteomes" id="UP000615446"/>
    </source>
</evidence>
<comment type="caution">
    <text evidence="2">The sequence shown here is derived from an EMBL/GenBank/DDBJ whole genome shotgun (WGS) entry which is preliminary data.</text>
</comment>
<organism evidence="2 3">
    <name type="scientific">Rhizophagus clarus</name>
    <dbReference type="NCBI Taxonomy" id="94130"/>
    <lineage>
        <taxon>Eukaryota</taxon>
        <taxon>Fungi</taxon>
        <taxon>Fungi incertae sedis</taxon>
        <taxon>Mucoromycota</taxon>
        <taxon>Glomeromycotina</taxon>
        <taxon>Glomeromycetes</taxon>
        <taxon>Glomerales</taxon>
        <taxon>Glomeraceae</taxon>
        <taxon>Rhizophagus</taxon>
    </lineage>
</organism>
<dbReference type="InterPro" id="IPR001660">
    <property type="entry name" value="SAM"/>
</dbReference>
<feature type="domain" description="SAM" evidence="1">
    <location>
        <begin position="175"/>
        <end position="214"/>
    </location>
</feature>
<evidence type="ECO:0000259" key="1">
    <source>
        <dbReference type="Pfam" id="PF00536"/>
    </source>
</evidence>
<gene>
    <name evidence="2" type="ORF">RCL2_000349900</name>
</gene>
<name>A0A8H3KYD7_9GLOM</name>
<dbReference type="AlphaFoldDB" id="A0A8H3KYD7"/>
<dbReference type="EMBL" id="BLAL01000018">
    <property type="protein sequence ID" value="GES76095.1"/>
    <property type="molecule type" value="Genomic_DNA"/>
</dbReference>
<proteinExistence type="predicted"/>
<protein>
    <recommendedName>
        <fullName evidence="1">SAM domain-containing protein</fullName>
    </recommendedName>
</protein>
<accession>A0A8H3KYD7</accession>
<dbReference type="Gene3D" id="1.10.150.50">
    <property type="entry name" value="Transcription Factor, Ets-1"/>
    <property type="match status" value="1"/>
</dbReference>
<sequence>MDLYISREYGPRYWENNEEKSLYYVRNEIDILSPSLYTFYELLFPHFTEINSDGKVKITKFFKHHKVMRNLDLSECYDSEYTETDVRALAPMIICIYIYTDTPNDFITAFSDFLRQVDGAQNIISAFLSRELTQPSTEWGRSTCKKQDIKHVGVDTETLIVHLKEQDDNDDFKILRNEKITGQDFLDMTKEDFQSYGLKEGPAMRLAKEAKALKNNTQFE</sequence>
<reference evidence="2" key="1">
    <citation type="submission" date="2019-10" db="EMBL/GenBank/DDBJ databases">
        <title>Conservation and host-specific expression of non-tandemly repeated heterogenous ribosome RNA gene in arbuscular mycorrhizal fungi.</title>
        <authorList>
            <person name="Maeda T."/>
            <person name="Kobayashi Y."/>
            <person name="Nakagawa T."/>
            <person name="Ezawa T."/>
            <person name="Yamaguchi K."/>
            <person name="Bino T."/>
            <person name="Nishimoto Y."/>
            <person name="Shigenobu S."/>
            <person name="Kawaguchi M."/>
        </authorList>
    </citation>
    <scope>NUCLEOTIDE SEQUENCE</scope>
    <source>
        <strain evidence="2">HR1</strain>
    </source>
</reference>
<dbReference type="Proteomes" id="UP000615446">
    <property type="component" value="Unassembled WGS sequence"/>
</dbReference>
<dbReference type="Pfam" id="PF00536">
    <property type="entry name" value="SAM_1"/>
    <property type="match status" value="1"/>
</dbReference>
<evidence type="ECO:0000313" key="2">
    <source>
        <dbReference type="EMBL" id="GES76095.1"/>
    </source>
</evidence>
<dbReference type="OrthoDB" id="2403661at2759"/>